<keyword evidence="2" id="KW-1185">Reference proteome</keyword>
<gene>
    <name evidence="1" type="ordered locus">BN4_11281</name>
</gene>
<dbReference type="InterPro" id="IPR051162">
    <property type="entry name" value="T4SS_component"/>
</dbReference>
<dbReference type="OrthoDB" id="5355804at2"/>
<dbReference type="AlphaFoldDB" id="M1WVJ7"/>
<evidence type="ECO:0000313" key="2">
    <source>
        <dbReference type="Proteomes" id="UP000011724"/>
    </source>
</evidence>
<dbReference type="Gene3D" id="3.40.50.300">
    <property type="entry name" value="P-loop containing nucleotide triphosphate hydrolases"/>
    <property type="match status" value="1"/>
</dbReference>
<dbReference type="InterPro" id="IPR027417">
    <property type="entry name" value="P-loop_NTPase"/>
</dbReference>
<dbReference type="PANTHER" id="PTHR30121:SF6">
    <property type="entry name" value="SLR6007 PROTEIN"/>
    <property type="match status" value="1"/>
</dbReference>
<dbReference type="BioCyc" id="DPIE1322246:BN4_RS06415-MONOMER"/>
<proteinExistence type="predicted"/>
<organism evidence="1 2">
    <name type="scientific">Pseudodesulfovibrio piezophilus (strain DSM 21447 / JCM 15486 / C1TLV30)</name>
    <name type="common">Desulfovibrio piezophilus</name>
    <dbReference type="NCBI Taxonomy" id="1322246"/>
    <lineage>
        <taxon>Bacteria</taxon>
        <taxon>Pseudomonadati</taxon>
        <taxon>Thermodesulfobacteriota</taxon>
        <taxon>Desulfovibrionia</taxon>
        <taxon>Desulfovibrionales</taxon>
        <taxon>Desulfovibrionaceae</taxon>
    </lineage>
</organism>
<dbReference type="SUPFAM" id="SSF52540">
    <property type="entry name" value="P-loop containing nucleoside triphosphate hydrolases"/>
    <property type="match status" value="1"/>
</dbReference>
<evidence type="ECO:0000313" key="1">
    <source>
        <dbReference type="EMBL" id="CCH48518.1"/>
    </source>
</evidence>
<dbReference type="PATRIC" id="fig|879567.3.peg.1330"/>
<dbReference type="Proteomes" id="UP000011724">
    <property type="component" value="Chromosome"/>
</dbReference>
<name>M1WVJ7_PSEP2</name>
<dbReference type="STRING" id="1322246.BN4_11281"/>
<dbReference type="HOGENOM" id="CLU_469079_0_0_7"/>
<dbReference type="RefSeq" id="WP_015414564.1">
    <property type="nucleotide sequence ID" value="NC_020409.1"/>
</dbReference>
<evidence type="ECO:0008006" key="3">
    <source>
        <dbReference type="Google" id="ProtNLM"/>
    </source>
</evidence>
<dbReference type="EMBL" id="FO203427">
    <property type="protein sequence ID" value="CCH48518.1"/>
    <property type="molecule type" value="Genomic_DNA"/>
</dbReference>
<dbReference type="KEGG" id="dpi:BN4_11281"/>
<reference evidence="2" key="2">
    <citation type="journal article" date="2013" name="Stand. Genomic Sci.">
        <title>Complete genome sequence of Desulfocapsa sulfexigens, a marine deltaproteobacterium specialized in disproportionating inorganic sulfur compounds.</title>
        <authorList>
            <person name="Finster K.W."/>
            <person name="Kjeldsen K.U."/>
            <person name="Kube M."/>
            <person name="Reinhardt R."/>
            <person name="Mussmann M."/>
            <person name="Amann R."/>
            <person name="Schreiber L."/>
        </authorList>
    </citation>
    <scope>NUCLEOTIDE SEQUENCE [LARGE SCALE GENOMIC DNA]</scope>
    <source>
        <strain evidence="2">DSM 10523 / SB164P1</strain>
    </source>
</reference>
<dbReference type="PANTHER" id="PTHR30121">
    <property type="entry name" value="UNCHARACTERIZED PROTEIN YJGR-RELATED"/>
    <property type="match status" value="1"/>
</dbReference>
<accession>M1WVJ7</accession>
<dbReference type="eggNOG" id="COG0433">
    <property type="taxonomic scope" value="Bacteria"/>
</dbReference>
<protein>
    <recommendedName>
        <fullName evidence="3">Type IV secretion system coupling protein TraD DNA-binding domain-containing protein</fullName>
    </recommendedName>
</protein>
<reference evidence="1 2" key="1">
    <citation type="journal article" date="2013" name="PLoS ONE">
        <title>The first genomic and proteomic characterization of a deep-sea sulfate reducer: insights into the piezophilic lifestyle of Desulfovibrio piezophilus.</title>
        <authorList>
            <person name="Pradel N."/>
            <person name="Ji B."/>
            <person name="Gimenez G."/>
            <person name="Talla E."/>
            <person name="Lenoble P."/>
            <person name="Garel M."/>
            <person name="Tamburini C."/>
            <person name="Fourquet P."/>
            <person name="Lebrun R."/>
            <person name="Bertin P."/>
            <person name="Denis Y."/>
            <person name="Pophillat M."/>
            <person name="Barbe V."/>
            <person name="Ollivier B."/>
            <person name="Dolla A."/>
        </authorList>
    </citation>
    <scope>NUCLEOTIDE SEQUENCE [LARGE SCALE GENOMIC DNA]</scope>
    <source>
        <strain evidence="2">DSM 10523 / SB164P1</strain>
    </source>
</reference>
<sequence length="581" mass="65419">MKTTQAFREKDLQNIQVFRGGISKEAKHVPMHPSLYQFDEGGTLSFNEGTHGVLVIGGVGRGKTASFMLPMASALIDAGLPGFIIDIKNNFTGQIRKLAKNAGREDDIVEIGTHPAATPVNLMAGLDVDEMQQMIESLLLSGQEHSKNIEWLHSGVRLLADIALLLRFVSQVDVRFAPSFVLMDRCVNDFRFVRNIFNMYLDRVYDNGDIKQRAFTNRVRTSPFHILSDKIYRTSLKYNEQLGFQLYGPRMVLGSITSDESLCNNLSGINCSTDLDYRKLLKENKIIILRFKHTQGHAAKLLARFIKEKFYADVYRTLDDCDQPEQCFFMADEFQDTINVSPDNTFDDLSWFSKAREFGCINIVATQALSSLYGNSLQHDQVNALVANCSTKIVLQNDDPAADKFFRHFCGLEKTLAQLGPSEALVARFDLDSRKQVVDTLHFTKIFKRIQDRLNSCGEVARVESDTPSLGSLMQELDEILFFETITTTMDGRKDYAELVTTFKNVLCSPSTLKLEYRPERHGDVMYALQSLNDRFGKGITVYGVAAIGNAGAYLDVGDDAEREDVADFLRELLEGKYHEG</sequence>